<dbReference type="PROSITE" id="PS51384">
    <property type="entry name" value="FAD_FR"/>
    <property type="match status" value="1"/>
</dbReference>
<dbReference type="Proteomes" id="UP000824334">
    <property type="component" value="Chromosome"/>
</dbReference>
<comment type="cofactor">
    <cofactor evidence="1">
        <name>FAD</name>
        <dbReference type="ChEBI" id="CHEBI:57692"/>
    </cofactor>
</comment>
<protein>
    <submittedName>
        <fullName evidence="15">Ferric reductase-like transmembrane domain-containing protein</fullName>
    </submittedName>
</protein>
<keyword evidence="4 13" id="KW-0812">Transmembrane</keyword>
<keyword evidence="7" id="KW-0274">FAD</keyword>
<organism evidence="15 16">
    <name type="scientific">Brevundimonas nasdae</name>
    <dbReference type="NCBI Taxonomy" id="172043"/>
    <lineage>
        <taxon>Bacteria</taxon>
        <taxon>Pseudomonadati</taxon>
        <taxon>Pseudomonadota</taxon>
        <taxon>Alphaproteobacteria</taxon>
        <taxon>Caulobacterales</taxon>
        <taxon>Caulobacteraceae</taxon>
        <taxon>Brevundimonas</taxon>
    </lineage>
</organism>
<keyword evidence="10" id="KW-0408">Iron</keyword>
<comment type="subcellular location">
    <subcellularLocation>
        <location evidence="2">Membrane</location>
        <topology evidence="2">Multi-pass membrane protein</topology>
    </subcellularLocation>
</comment>
<evidence type="ECO:0000256" key="4">
    <source>
        <dbReference type="ARBA" id="ARBA00022692"/>
    </source>
</evidence>
<keyword evidence="3" id="KW-0285">Flavoprotein</keyword>
<feature type="transmembrane region" description="Helical" evidence="13">
    <location>
        <begin position="46"/>
        <end position="64"/>
    </location>
</feature>
<accession>A0ABX8TGU9</accession>
<evidence type="ECO:0000256" key="8">
    <source>
        <dbReference type="ARBA" id="ARBA00022989"/>
    </source>
</evidence>
<dbReference type="RefSeq" id="WP_219352869.1">
    <property type="nucleotide sequence ID" value="NZ_CP080034.1"/>
</dbReference>
<evidence type="ECO:0000256" key="3">
    <source>
        <dbReference type="ARBA" id="ARBA00022630"/>
    </source>
</evidence>
<dbReference type="GeneID" id="94376762"/>
<feature type="transmembrane region" description="Helical" evidence="13">
    <location>
        <begin position="205"/>
        <end position="222"/>
    </location>
</feature>
<keyword evidence="16" id="KW-1185">Reference proteome</keyword>
<name>A0ABX8TGU9_9CAUL</name>
<evidence type="ECO:0000256" key="11">
    <source>
        <dbReference type="ARBA" id="ARBA00023014"/>
    </source>
</evidence>
<dbReference type="InterPro" id="IPR013130">
    <property type="entry name" value="Fe3_Rdtase_TM_dom"/>
</dbReference>
<dbReference type="Pfam" id="PF08022">
    <property type="entry name" value="FAD_binding_8"/>
    <property type="match status" value="1"/>
</dbReference>
<keyword evidence="12 13" id="KW-0472">Membrane</keyword>
<dbReference type="InterPro" id="IPR013112">
    <property type="entry name" value="FAD-bd_8"/>
</dbReference>
<proteinExistence type="predicted"/>
<keyword evidence="11" id="KW-0411">Iron-sulfur</keyword>
<feature type="transmembrane region" description="Helical" evidence="13">
    <location>
        <begin position="84"/>
        <end position="102"/>
    </location>
</feature>
<evidence type="ECO:0000256" key="6">
    <source>
        <dbReference type="ARBA" id="ARBA00022723"/>
    </source>
</evidence>
<feature type="domain" description="FAD-binding FR-type" evidence="14">
    <location>
        <begin position="225"/>
        <end position="327"/>
    </location>
</feature>
<evidence type="ECO:0000256" key="12">
    <source>
        <dbReference type="ARBA" id="ARBA00023136"/>
    </source>
</evidence>
<evidence type="ECO:0000313" key="15">
    <source>
        <dbReference type="EMBL" id="QYC10017.1"/>
    </source>
</evidence>
<reference evidence="15 16" key="1">
    <citation type="submission" date="2021-07" db="EMBL/GenBank/DDBJ databases">
        <title>Isolation and characterization of bacteria from a gold mining with a capacity of golden bioaccumulation.</title>
        <authorList>
            <person name="Yang X.J."/>
        </authorList>
    </citation>
    <scope>NUCLEOTIDE SEQUENCE [LARGE SCALE GENOMIC DNA]</scope>
    <source>
        <strain evidence="15 16">Au29</strain>
    </source>
</reference>
<dbReference type="Pfam" id="PF01794">
    <property type="entry name" value="Ferric_reduct"/>
    <property type="match status" value="1"/>
</dbReference>
<dbReference type="InterPro" id="IPR050415">
    <property type="entry name" value="MRET"/>
</dbReference>
<sequence length="455" mass="50265">MSRRTTDFQRLALFFAAVLLTIGGLWLVSLAPGALAASFWTLRETLIYGAGVLALGSMSITVILASRPVWIEGMLGGLDKFYRLHKWFAIAALSFAVTHWLLEVVPRSLAQRGWIARPQRPPAAAEPVIPAGFDPFRDLEGIAVQLAEWSLYLVLALAALALWKRFPYRAFLKTHRLMPAIYLVLLFHAIIMIDRSYWTAPLGPVLALLMLGGAVAAVSALVRRTGVSRKAVGRIENLTPYEGNAVLDVEVRLETAWPGHRAGQFAFVNLGGVEGAHPFTIASAWRRDGRLTFSIKGLGDYTRRLPDHLFVGQAVTVEGPYGRFDFRDAPGRQVWIAGGVGITPFIARLQALADQRLGLTEADAVDLVYSTSAPDEAFIETIRRLAERAGVRFHLLVTPRDGLLTLDRLADRVSDWKDAGIWFCGPAPFGQAIRRAMMARGLPATRFHQESFQMR</sequence>
<evidence type="ECO:0000259" key="14">
    <source>
        <dbReference type="PROSITE" id="PS51384"/>
    </source>
</evidence>
<feature type="transmembrane region" description="Helical" evidence="13">
    <location>
        <begin position="142"/>
        <end position="163"/>
    </location>
</feature>
<keyword evidence="5" id="KW-0001">2Fe-2S</keyword>
<evidence type="ECO:0000256" key="7">
    <source>
        <dbReference type="ARBA" id="ARBA00022827"/>
    </source>
</evidence>
<evidence type="ECO:0000256" key="2">
    <source>
        <dbReference type="ARBA" id="ARBA00004141"/>
    </source>
</evidence>
<evidence type="ECO:0000256" key="13">
    <source>
        <dbReference type="SAM" id="Phobius"/>
    </source>
</evidence>
<keyword evidence="9" id="KW-0560">Oxidoreductase</keyword>
<evidence type="ECO:0000256" key="1">
    <source>
        <dbReference type="ARBA" id="ARBA00001974"/>
    </source>
</evidence>
<evidence type="ECO:0000256" key="9">
    <source>
        <dbReference type="ARBA" id="ARBA00023002"/>
    </source>
</evidence>
<dbReference type="CDD" id="cd06198">
    <property type="entry name" value="FNR_like_3"/>
    <property type="match status" value="1"/>
</dbReference>
<dbReference type="PANTHER" id="PTHR47354:SF8">
    <property type="entry name" value="1,2-PHENYLACETYL-COA EPOXIDASE, SUBUNIT E"/>
    <property type="match status" value="1"/>
</dbReference>
<dbReference type="PANTHER" id="PTHR47354">
    <property type="entry name" value="NADH OXIDOREDUCTASE HCR"/>
    <property type="match status" value="1"/>
</dbReference>
<keyword evidence="6" id="KW-0479">Metal-binding</keyword>
<evidence type="ECO:0000313" key="16">
    <source>
        <dbReference type="Proteomes" id="UP000824334"/>
    </source>
</evidence>
<feature type="transmembrane region" description="Helical" evidence="13">
    <location>
        <begin position="175"/>
        <end position="193"/>
    </location>
</feature>
<gene>
    <name evidence="15" type="ORF">KWG56_15850</name>
</gene>
<dbReference type="EMBL" id="CP080034">
    <property type="protein sequence ID" value="QYC10017.1"/>
    <property type="molecule type" value="Genomic_DNA"/>
</dbReference>
<keyword evidence="8 13" id="KW-1133">Transmembrane helix</keyword>
<dbReference type="InterPro" id="IPR017927">
    <property type="entry name" value="FAD-bd_FR_type"/>
</dbReference>
<evidence type="ECO:0000256" key="5">
    <source>
        <dbReference type="ARBA" id="ARBA00022714"/>
    </source>
</evidence>
<evidence type="ECO:0000256" key="10">
    <source>
        <dbReference type="ARBA" id="ARBA00023004"/>
    </source>
</evidence>